<proteinExistence type="predicted"/>
<accession>A0A5P8WGL3</accession>
<dbReference type="Proteomes" id="UP000326678">
    <property type="component" value="Chromosome Gxm2"/>
</dbReference>
<name>A0A5P8WGL3_9NOSO</name>
<dbReference type="EMBL" id="CP045227">
    <property type="protein sequence ID" value="QFS51987.1"/>
    <property type="molecule type" value="Genomic_DNA"/>
</dbReference>
<gene>
    <name evidence="1" type="ORF">GXM_09481</name>
</gene>
<evidence type="ECO:0000313" key="1">
    <source>
        <dbReference type="EMBL" id="QFS51987.1"/>
    </source>
</evidence>
<sequence>MISCDRTAPIKSAGTILVYFYPTFRTLTVTDKQKADLVVHKN</sequence>
<organism evidence="1 2">
    <name type="scientific">Nostoc sphaeroides CCNUC1</name>
    <dbReference type="NCBI Taxonomy" id="2653204"/>
    <lineage>
        <taxon>Bacteria</taxon>
        <taxon>Bacillati</taxon>
        <taxon>Cyanobacteriota</taxon>
        <taxon>Cyanophyceae</taxon>
        <taxon>Nostocales</taxon>
        <taxon>Nostocaceae</taxon>
        <taxon>Nostoc</taxon>
    </lineage>
</organism>
<reference evidence="1 2" key="1">
    <citation type="submission" date="2019-10" db="EMBL/GenBank/DDBJ databases">
        <title>Genomic and transcriptomic insights into the perfect genentic adaptation of a filamentous nitrogen-fixing cyanobacterium to rice fields.</title>
        <authorList>
            <person name="Chen Z."/>
        </authorList>
    </citation>
    <scope>NUCLEOTIDE SEQUENCE [LARGE SCALE GENOMIC DNA]</scope>
    <source>
        <strain evidence="1">CCNUC1</strain>
    </source>
</reference>
<protein>
    <submittedName>
        <fullName evidence="1">Uncharacterized protein</fullName>
    </submittedName>
</protein>
<dbReference type="AlphaFoldDB" id="A0A5P8WGL3"/>
<keyword evidence="2" id="KW-1185">Reference proteome</keyword>
<evidence type="ECO:0000313" key="2">
    <source>
        <dbReference type="Proteomes" id="UP000326678"/>
    </source>
</evidence>
<dbReference type="KEGG" id="nsh:GXM_09481"/>